<accession>A0A6G7Y9G9</accession>
<sequence>MEPWVPQSALDRLLAERVDPAWVAAQWVAPGARVIGVDDRSNVSSSPEGDALRWITPGGDFDPEHHFLIGAVDGEPWFAVAATPQGPAASLRTLGGVLPETEVDIAMSAVALVNWHREGGFCSGCGAATDVREGGHTRVCTGCASQWFPRMDPAVIVAVLDEEGRLLLGHRAGWEDDRVSILAGFVEAGESLEQAVHREILEESAVALTSLRYVGSQPWPFPRSLMLGFVAHARGQQVVPDGEEIEWARFYSREEVDQQEASGELTLPMRSSIASRIITAWREGAFDGPAD</sequence>
<keyword evidence="6 11" id="KW-0378">Hydrolase</keyword>
<dbReference type="PROSITE" id="PS51462">
    <property type="entry name" value="NUDIX"/>
    <property type="match status" value="1"/>
</dbReference>
<dbReference type="InterPro" id="IPR015376">
    <property type="entry name" value="Znr_NADH_PPase"/>
</dbReference>
<dbReference type="SUPFAM" id="SSF55811">
    <property type="entry name" value="Nudix"/>
    <property type="match status" value="1"/>
</dbReference>
<dbReference type="InterPro" id="IPR000086">
    <property type="entry name" value="NUDIX_hydrolase_dom"/>
</dbReference>
<dbReference type="Pfam" id="PF09296">
    <property type="entry name" value="NUDIX-like"/>
    <property type="match status" value="1"/>
</dbReference>
<comment type="cofactor">
    <cofactor evidence="1">
        <name>Mg(2+)</name>
        <dbReference type="ChEBI" id="CHEBI:18420"/>
    </cofactor>
</comment>
<evidence type="ECO:0000256" key="2">
    <source>
        <dbReference type="ARBA" id="ARBA00001947"/>
    </source>
</evidence>
<evidence type="ECO:0000256" key="3">
    <source>
        <dbReference type="ARBA" id="ARBA00009595"/>
    </source>
</evidence>
<protein>
    <recommendedName>
        <fullName evidence="4">NAD(+) diphosphatase</fullName>
        <ecNumber evidence="4">3.6.1.22</ecNumber>
    </recommendedName>
</protein>
<keyword evidence="7" id="KW-0460">Magnesium</keyword>
<dbReference type="InterPro" id="IPR049734">
    <property type="entry name" value="NudC-like_C"/>
</dbReference>
<name>A0A6G7Y9G9_9ACTN</name>
<comment type="cofactor">
    <cofactor evidence="2">
        <name>Zn(2+)</name>
        <dbReference type="ChEBI" id="CHEBI:29105"/>
    </cofactor>
</comment>
<comment type="similarity">
    <text evidence="3">Belongs to the Nudix hydrolase family. NudC subfamily.</text>
</comment>
<reference evidence="11 12" key="1">
    <citation type="submission" date="2020-03" db="EMBL/GenBank/DDBJ databases">
        <title>Propioniciclava sp. nov., isolated from Hydrophilus acuminatus.</title>
        <authorList>
            <person name="Hyun D.-W."/>
            <person name="Bae J.-W."/>
        </authorList>
    </citation>
    <scope>NUCLEOTIDE SEQUENCE [LARGE SCALE GENOMIC DNA]</scope>
    <source>
        <strain evidence="11 12">HDW11</strain>
    </source>
</reference>
<dbReference type="InterPro" id="IPR015797">
    <property type="entry name" value="NUDIX_hydrolase-like_dom_sf"/>
</dbReference>
<organism evidence="11 12">
    <name type="scientific">Propioniciclava coleopterorum</name>
    <dbReference type="NCBI Taxonomy" id="2714937"/>
    <lineage>
        <taxon>Bacteria</taxon>
        <taxon>Bacillati</taxon>
        <taxon>Actinomycetota</taxon>
        <taxon>Actinomycetes</taxon>
        <taxon>Propionibacteriales</taxon>
        <taxon>Propionibacteriaceae</taxon>
        <taxon>Propioniciclava</taxon>
    </lineage>
</organism>
<dbReference type="InterPro" id="IPR050241">
    <property type="entry name" value="NAD-cap_RNA_hydrolase_NudC"/>
</dbReference>
<dbReference type="AlphaFoldDB" id="A0A6G7Y9G9"/>
<keyword evidence="8" id="KW-0520">NAD</keyword>
<keyword evidence="12" id="KW-1185">Reference proteome</keyword>
<evidence type="ECO:0000256" key="5">
    <source>
        <dbReference type="ARBA" id="ARBA00022723"/>
    </source>
</evidence>
<dbReference type="Pfam" id="PF09297">
    <property type="entry name" value="Zn_ribbon_NUD"/>
    <property type="match status" value="1"/>
</dbReference>
<evidence type="ECO:0000256" key="7">
    <source>
        <dbReference type="ARBA" id="ARBA00022842"/>
    </source>
</evidence>
<evidence type="ECO:0000256" key="6">
    <source>
        <dbReference type="ARBA" id="ARBA00022801"/>
    </source>
</evidence>
<evidence type="ECO:0000256" key="1">
    <source>
        <dbReference type="ARBA" id="ARBA00001946"/>
    </source>
</evidence>
<dbReference type="RefSeq" id="WP_166234350.1">
    <property type="nucleotide sequence ID" value="NZ_CP049865.1"/>
</dbReference>
<evidence type="ECO:0000256" key="9">
    <source>
        <dbReference type="ARBA" id="ARBA00023679"/>
    </source>
</evidence>
<dbReference type="GO" id="GO:0046872">
    <property type="term" value="F:metal ion binding"/>
    <property type="evidence" value="ECO:0007669"/>
    <property type="project" value="UniProtKB-KW"/>
</dbReference>
<dbReference type="PANTHER" id="PTHR42904">
    <property type="entry name" value="NUDIX HYDROLASE, NUDC SUBFAMILY"/>
    <property type="match status" value="1"/>
</dbReference>
<dbReference type="CDD" id="cd03429">
    <property type="entry name" value="NUDIX_NADH_pyrophosphatase_Nudt13"/>
    <property type="match status" value="1"/>
</dbReference>
<dbReference type="EMBL" id="CP049865">
    <property type="protein sequence ID" value="QIK73281.1"/>
    <property type="molecule type" value="Genomic_DNA"/>
</dbReference>
<evidence type="ECO:0000256" key="8">
    <source>
        <dbReference type="ARBA" id="ARBA00023027"/>
    </source>
</evidence>
<evidence type="ECO:0000259" key="10">
    <source>
        <dbReference type="PROSITE" id="PS51462"/>
    </source>
</evidence>
<evidence type="ECO:0000313" key="12">
    <source>
        <dbReference type="Proteomes" id="UP000501058"/>
    </source>
</evidence>
<dbReference type="Proteomes" id="UP000501058">
    <property type="component" value="Chromosome"/>
</dbReference>
<dbReference type="InterPro" id="IPR015375">
    <property type="entry name" value="NADH_PPase-like_N"/>
</dbReference>
<dbReference type="GO" id="GO:0035529">
    <property type="term" value="F:NADH pyrophosphatase activity"/>
    <property type="evidence" value="ECO:0007669"/>
    <property type="project" value="TreeGrafter"/>
</dbReference>
<dbReference type="GO" id="GO:0006742">
    <property type="term" value="P:NADP+ catabolic process"/>
    <property type="evidence" value="ECO:0007669"/>
    <property type="project" value="TreeGrafter"/>
</dbReference>
<dbReference type="Gene3D" id="3.90.79.20">
    <property type="match status" value="1"/>
</dbReference>
<gene>
    <name evidence="11" type="primary">nudC</name>
    <name evidence="11" type="ORF">G7070_14705</name>
</gene>
<dbReference type="PANTHER" id="PTHR42904:SF6">
    <property type="entry name" value="NAD-CAPPED RNA HYDROLASE NUDT12"/>
    <property type="match status" value="1"/>
</dbReference>
<evidence type="ECO:0000313" key="11">
    <source>
        <dbReference type="EMBL" id="QIK73281.1"/>
    </source>
</evidence>
<dbReference type="GO" id="GO:0019677">
    <property type="term" value="P:NAD+ catabolic process"/>
    <property type="evidence" value="ECO:0007669"/>
    <property type="project" value="TreeGrafter"/>
</dbReference>
<dbReference type="NCBIfam" id="NF001299">
    <property type="entry name" value="PRK00241.1"/>
    <property type="match status" value="1"/>
</dbReference>
<keyword evidence="5" id="KW-0479">Metal-binding</keyword>
<proteinExistence type="inferred from homology"/>
<dbReference type="Pfam" id="PF00293">
    <property type="entry name" value="NUDIX"/>
    <property type="match status" value="1"/>
</dbReference>
<evidence type="ECO:0000256" key="4">
    <source>
        <dbReference type="ARBA" id="ARBA00012381"/>
    </source>
</evidence>
<dbReference type="KEGG" id="prv:G7070_14705"/>
<feature type="domain" description="Nudix hydrolase" evidence="10">
    <location>
        <begin position="149"/>
        <end position="273"/>
    </location>
</feature>
<dbReference type="Gene3D" id="3.90.79.10">
    <property type="entry name" value="Nucleoside Triphosphate Pyrophosphohydrolase"/>
    <property type="match status" value="1"/>
</dbReference>
<dbReference type="EC" id="3.6.1.22" evidence="4"/>
<dbReference type="GO" id="GO:0005829">
    <property type="term" value="C:cytosol"/>
    <property type="evidence" value="ECO:0007669"/>
    <property type="project" value="TreeGrafter"/>
</dbReference>
<comment type="catalytic activity">
    <reaction evidence="9">
        <text>a 5'-end NAD(+)-phospho-ribonucleoside in mRNA + H2O = a 5'-end phospho-adenosine-phospho-ribonucleoside in mRNA + beta-nicotinamide D-ribonucleotide + 2 H(+)</text>
        <dbReference type="Rhea" id="RHEA:60876"/>
        <dbReference type="Rhea" id="RHEA-COMP:15698"/>
        <dbReference type="Rhea" id="RHEA-COMP:15719"/>
        <dbReference type="ChEBI" id="CHEBI:14649"/>
        <dbReference type="ChEBI" id="CHEBI:15377"/>
        <dbReference type="ChEBI" id="CHEBI:15378"/>
        <dbReference type="ChEBI" id="CHEBI:144029"/>
        <dbReference type="ChEBI" id="CHEBI:144051"/>
    </reaction>
    <physiologicalReaction direction="left-to-right" evidence="9">
        <dbReference type="Rhea" id="RHEA:60877"/>
    </physiologicalReaction>
</comment>